<dbReference type="EMBL" id="BMZE01000001">
    <property type="protein sequence ID" value="GHA10399.1"/>
    <property type="molecule type" value="Genomic_DNA"/>
</dbReference>
<dbReference type="Pfam" id="PF00005">
    <property type="entry name" value="ABC_tran"/>
    <property type="match status" value="2"/>
</dbReference>
<evidence type="ECO:0000256" key="5">
    <source>
        <dbReference type="SAM" id="Coils"/>
    </source>
</evidence>
<dbReference type="CDD" id="cd03221">
    <property type="entry name" value="ABCF_EF-3"/>
    <property type="match status" value="1"/>
</dbReference>
<dbReference type="AlphaFoldDB" id="A0A918VMF2"/>
<organism evidence="7 8">
    <name type="scientific">Devosia pacifica</name>
    <dbReference type="NCBI Taxonomy" id="1335967"/>
    <lineage>
        <taxon>Bacteria</taxon>
        <taxon>Pseudomonadati</taxon>
        <taxon>Pseudomonadota</taxon>
        <taxon>Alphaproteobacteria</taxon>
        <taxon>Hyphomicrobiales</taxon>
        <taxon>Devosiaceae</taxon>
        <taxon>Devosia</taxon>
    </lineage>
</organism>
<keyword evidence="4" id="KW-0067">ATP-binding</keyword>
<comment type="similarity">
    <text evidence="1">Belongs to the ABC transporter superfamily.</text>
</comment>
<evidence type="ECO:0000256" key="2">
    <source>
        <dbReference type="ARBA" id="ARBA00022737"/>
    </source>
</evidence>
<gene>
    <name evidence="7" type="ORF">GCM10007989_00680</name>
</gene>
<dbReference type="PANTHER" id="PTHR19211:SF14">
    <property type="entry name" value="ATP-BINDING CASSETTE SUB-FAMILY F MEMBER 1"/>
    <property type="match status" value="1"/>
</dbReference>
<sequence length="503" mass="55107">MGTITLREVGLTVGTPLFSHLNLSIGSGDRVGLIAGNGRGKTSLLRMLAGDAEPSAGDIVRSRGLKAVLVDQEVSPEFRERNARDVVLSGLDPIHRDFDSWRVDVVLESLSVPEASRDLPLSALSGGWQRMVLIARAMVSEPDVLLLDEPTNHLDLERMLDLENWILNVEPTLPMVISSHDRRFLDSVTNRTMFLRPETSHVFSLPYSPARAALDELDRAEEAKQQKDLKAAKKLRRSAADLYNVGVNSGSDLLLTKAKQLKARAGAIEAAQKSLHQERAGDIKLTNSGTQAKVLLALENVVVDNGVGDALFRVPKLHVFQSDRIVLLGRNGAGKTRLVTRISQAIGGADLPGFWVTPSLVLGYADQAMSQLPTGQKCFDWLNRNFDVADQKGRALLAAAGLSVEQQNRPIGELSPGQRARLGLLGLRLKAPNFYVLDEPTNHVDIAGCERLEEEIIESQAGCILISHDRAFVEAVGTRFLMIERGRLVECESPKRFYDSLGR</sequence>
<dbReference type="InterPro" id="IPR003593">
    <property type="entry name" value="AAA+_ATPase"/>
</dbReference>
<dbReference type="GO" id="GO:0005524">
    <property type="term" value="F:ATP binding"/>
    <property type="evidence" value="ECO:0007669"/>
    <property type="project" value="UniProtKB-KW"/>
</dbReference>
<evidence type="ECO:0000256" key="1">
    <source>
        <dbReference type="ARBA" id="ARBA00005417"/>
    </source>
</evidence>
<dbReference type="SUPFAM" id="SSF52540">
    <property type="entry name" value="P-loop containing nucleoside triphosphate hydrolases"/>
    <property type="match status" value="2"/>
</dbReference>
<keyword evidence="3" id="KW-0547">Nucleotide-binding</keyword>
<evidence type="ECO:0000256" key="4">
    <source>
        <dbReference type="ARBA" id="ARBA00022840"/>
    </source>
</evidence>
<evidence type="ECO:0000259" key="6">
    <source>
        <dbReference type="PROSITE" id="PS50893"/>
    </source>
</evidence>
<dbReference type="PANTHER" id="PTHR19211">
    <property type="entry name" value="ATP-BINDING TRANSPORT PROTEIN-RELATED"/>
    <property type="match status" value="1"/>
</dbReference>
<comment type="caution">
    <text evidence="7">The sequence shown here is derived from an EMBL/GenBank/DDBJ whole genome shotgun (WGS) entry which is preliminary data.</text>
</comment>
<keyword evidence="8" id="KW-1185">Reference proteome</keyword>
<dbReference type="InterPro" id="IPR027417">
    <property type="entry name" value="P-loop_NTPase"/>
</dbReference>
<dbReference type="PROSITE" id="PS50893">
    <property type="entry name" value="ABC_TRANSPORTER_2"/>
    <property type="match status" value="2"/>
</dbReference>
<evidence type="ECO:0000313" key="7">
    <source>
        <dbReference type="EMBL" id="GHA10399.1"/>
    </source>
</evidence>
<keyword evidence="2" id="KW-0677">Repeat</keyword>
<keyword evidence="5" id="KW-0175">Coiled coil</keyword>
<feature type="domain" description="ABC transporter" evidence="6">
    <location>
        <begin position="1"/>
        <end position="232"/>
    </location>
</feature>
<feature type="coiled-coil region" evidence="5">
    <location>
        <begin position="210"/>
        <end position="237"/>
    </location>
</feature>
<dbReference type="GO" id="GO:0016887">
    <property type="term" value="F:ATP hydrolysis activity"/>
    <property type="evidence" value="ECO:0007669"/>
    <property type="project" value="InterPro"/>
</dbReference>
<feature type="domain" description="ABC transporter" evidence="6">
    <location>
        <begin position="296"/>
        <end position="501"/>
    </location>
</feature>
<reference evidence="7" key="1">
    <citation type="journal article" date="2014" name="Int. J. Syst. Evol. Microbiol.">
        <title>Complete genome sequence of Corynebacterium casei LMG S-19264T (=DSM 44701T), isolated from a smear-ripened cheese.</title>
        <authorList>
            <consortium name="US DOE Joint Genome Institute (JGI-PGF)"/>
            <person name="Walter F."/>
            <person name="Albersmeier A."/>
            <person name="Kalinowski J."/>
            <person name="Ruckert C."/>
        </authorList>
    </citation>
    <scope>NUCLEOTIDE SEQUENCE</scope>
    <source>
        <strain evidence="7">KCTC 32437</strain>
    </source>
</reference>
<accession>A0A918VMF2</accession>
<dbReference type="PROSITE" id="PS00211">
    <property type="entry name" value="ABC_TRANSPORTER_1"/>
    <property type="match status" value="1"/>
</dbReference>
<dbReference type="InterPro" id="IPR003439">
    <property type="entry name" value="ABC_transporter-like_ATP-bd"/>
</dbReference>
<evidence type="ECO:0000313" key="8">
    <source>
        <dbReference type="Proteomes" id="UP000646579"/>
    </source>
</evidence>
<dbReference type="Proteomes" id="UP000646579">
    <property type="component" value="Unassembled WGS sequence"/>
</dbReference>
<dbReference type="RefSeq" id="WP_189422360.1">
    <property type="nucleotide sequence ID" value="NZ_BMZE01000001.1"/>
</dbReference>
<dbReference type="Gene3D" id="3.40.50.300">
    <property type="entry name" value="P-loop containing nucleotide triphosphate hydrolases"/>
    <property type="match status" value="2"/>
</dbReference>
<name>A0A918VMF2_9HYPH</name>
<dbReference type="SMART" id="SM00382">
    <property type="entry name" value="AAA"/>
    <property type="match status" value="2"/>
</dbReference>
<reference evidence="7" key="2">
    <citation type="submission" date="2020-09" db="EMBL/GenBank/DDBJ databases">
        <authorList>
            <person name="Sun Q."/>
            <person name="Kim S."/>
        </authorList>
    </citation>
    <scope>NUCLEOTIDE SEQUENCE</scope>
    <source>
        <strain evidence="7">KCTC 32437</strain>
    </source>
</reference>
<evidence type="ECO:0000256" key="3">
    <source>
        <dbReference type="ARBA" id="ARBA00022741"/>
    </source>
</evidence>
<dbReference type="InterPro" id="IPR050611">
    <property type="entry name" value="ABCF"/>
</dbReference>
<proteinExistence type="inferred from homology"/>
<dbReference type="InterPro" id="IPR017871">
    <property type="entry name" value="ABC_transporter-like_CS"/>
</dbReference>
<protein>
    <submittedName>
        <fullName evidence="7">ABC transporter</fullName>
    </submittedName>
</protein>